<feature type="compositionally biased region" description="Polar residues" evidence="1">
    <location>
        <begin position="66"/>
        <end position="79"/>
    </location>
</feature>
<dbReference type="Proteomes" id="UP001054945">
    <property type="component" value="Unassembled WGS sequence"/>
</dbReference>
<reference evidence="2 3" key="1">
    <citation type="submission" date="2021-06" db="EMBL/GenBank/DDBJ databases">
        <title>Caerostris extrusa draft genome.</title>
        <authorList>
            <person name="Kono N."/>
            <person name="Arakawa K."/>
        </authorList>
    </citation>
    <scope>NUCLEOTIDE SEQUENCE [LARGE SCALE GENOMIC DNA]</scope>
</reference>
<dbReference type="EMBL" id="BPLR01004468">
    <property type="protein sequence ID" value="GIX95062.1"/>
    <property type="molecule type" value="Genomic_DNA"/>
</dbReference>
<evidence type="ECO:0000256" key="1">
    <source>
        <dbReference type="SAM" id="MobiDB-lite"/>
    </source>
</evidence>
<keyword evidence="3" id="KW-1185">Reference proteome</keyword>
<protein>
    <submittedName>
        <fullName evidence="2">Uncharacterized protein</fullName>
    </submittedName>
</protein>
<comment type="caution">
    <text evidence="2">The sequence shown here is derived from an EMBL/GenBank/DDBJ whole genome shotgun (WGS) entry which is preliminary data.</text>
</comment>
<evidence type="ECO:0000313" key="2">
    <source>
        <dbReference type="EMBL" id="GIX95062.1"/>
    </source>
</evidence>
<evidence type="ECO:0000313" key="3">
    <source>
        <dbReference type="Proteomes" id="UP001054945"/>
    </source>
</evidence>
<accession>A0AAV4PCQ8</accession>
<sequence>MDTKMDKCKECLYLEKVTAKDSDRAKNPESVCVNNLPAWQKFRPDPSKRDHENALRREHCAKKRQQTSNGPHRLVTTPT</sequence>
<feature type="region of interest" description="Disordered" evidence="1">
    <location>
        <begin position="43"/>
        <end position="79"/>
    </location>
</feature>
<dbReference type="AlphaFoldDB" id="A0AAV4PCQ8"/>
<proteinExistence type="predicted"/>
<organism evidence="2 3">
    <name type="scientific">Caerostris extrusa</name>
    <name type="common">Bark spider</name>
    <name type="synonym">Caerostris bankana</name>
    <dbReference type="NCBI Taxonomy" id="172846"/>
    <lineage>
        <taxon>Eukaryota</taxon>
        <taxon>Metazoa</taxon>
        <taxon>Ecdysozoa</taxon>
        <taxon>Arthropoda</taxon>
        <taxon>Chelicerata</taxon>
        <taxon>Arachnida</taxon>
        <taxon>Araneae</taxon>
        <taxon>Araneomorphae</taxon>
        <taxon>Entelegynae</taxon>
        <taxon>Araneoidea</taxon>
        <taxon>Araneidae</taxon>
        <taxon>Caerostris</taxon>
    </lineage>
</organism>
<gene>
    <name evidence="2" type="ORF">CEXT_39481</name>
</gene>
<feature type="compositionally biased region" description="Basic and acidic residues" evidence="1">
    <location>
        <begin position="43"/>
        <end position="58"/>
    </location>
</feature>
<name>A0AAV4PCQ8_CAEEX</name>